<accession>A0A1I7VLA8</accession>
<dbReference type="AlphaFoldDB" id="A0A1I7VLA8"/>
<evidence type="ECO:0000256" key="1">
    <source>
        <dbReference type="SAM" id="MobiDB-lite"/>
    </source>
</evidence>
<dbReference type="InterPro" id="IPR005312">
    <property type="entry name" value="DUF1759"/>
</dbReference>
<organism evidence="2 3">
    <name type="scientific">Loa loa</name>
    <name type="common">Eye worm</name>
    <name type="synonym">Filaria loa</name>
    <dbReference type="NCBI Taxonomy" id="7209"/>
    <lineage>
        <taxon>Eukaryota</taxon>
        <taxon>Metazoa</taxon>
        <taxon>Ecdysozoa</taxon>
        <taxon>Nematoda</taxon>
        <taxon>Chromadorea</taxon>
        <taxon>Rhabditida</taxon>
        <taxon>Spirurina</taxon>
        <taxon>Spiruromorpha</taxon>
        <taxon>Filarioidea</taxon>
        <taxon>Onchocercidae</taxon>
        <taxon>Loa</taxon>
    </lineage>
</organism>
<reference evidence="3" key="2">
    <citation type="submission" date="2016-11" db="UniProtKB">
        <authorList>
            <consortium name="WormBaseParasite"/>
        </authorList>
    </citation>
    <scope>IDENTIFICATION</scope>
</reference>
<feature type="region of interest" description="Disordered" evidence="1">
    <location>
        <begin position="75"/>
        <end position="100"/>
    </location>
</feature>
<protein>
    <submittedName>
        <fullName evidence="3">Transposase</fullName>
    </submittedName>
</protein>
<sequence>MSTSLTKSAKRIITKLIKLLHEVKPGFVATESVIAIGRIASGVKRRIIDEKLRLFGISQYKMVGSYRYDTHFAKKKGRRKIRPNGREEKAETPKHGEKSFETAVHSQTIPDIQKLNCLFSCLKGEALKGVRGYDIAPENYQVIRKVLVEKFGVAFLKFGVKLGITIKKSLYNELHAIKKYGRNWKTVVEAIERILRQLEAIGENLEYSNIETAIESKLLGWKLNKVYQQKNDTRSVAKLRQFLGRLVKRNDQVIRNQASNTNSDRQLTKFNKRLQRSVQEETTALATISQSGSDEFKNISSLSIKKELDRSDKRRPCSFCNKDH</sequence>
<dbReference type="Pfam" id="PF03564">
    <property type="entry name" value="DUF1759"/>
    <property type="match status" value="1"/>
</dbReference>
<evidence type="ECO:0000313" key="2">
    <source>
        <dbReference type="Proteomes" id="UP000095285"/>
    </source>
</evidence>
<keyword evidence="2" id="KW-1185">Reference proteome</keyword>
<feature type="compositionally biased region" description="Basic and acidic residues" evidence="1">
    <location>
        <begin position="84"/>
        <end position="100"/>
    </location>
</feature>
<name>A0A1I7VLA8_LOALO</name>
<reference evidence="2" key="1">
    <citation type="submission" date="2012-04" db="EMBL/GenBank/DDBJ databases">
        <title>The Genome Sequence of Loa loa.</title>
        <authorList>
            <consortium name="The Broad Institute Genome Sequencing Platform"/>
            <consortium name="Broad Institute Genome Sequencing Center for Infectious Disease"/>
            <person name="Nutman T.B."/>
            <person name="Fink D.L."/>
            <person name="Russ C."/>
            <person name="Young S."/>
            <person name="Zeng Q."/>
            <person name="Gargeya S."/>
            <person name="Alvarado L."/>
            <person name="Berlin A."/>
            <person name="Chapman S.B."/>
            <person name="Chen Z."/>
            <person name="Freedman E."/>
            <person name="Gellesch M."/>
            <person name="Goldberg J."/>
            <person name="Griggs A."/>
            <person name="Gujja S."/>
            <person name="Heilman E.R."/>
            <person name="Heiman D."/>
            <person name="Howarth C."/>
            <person name="Mehta T."/>
            <person name="Neiman D."/>
            <person name="Pearson M."/>
            <person name="Roberts A."/>
            <person name="Saif S."/>
            <person name="Shea T."/>
            <person name="Shenoy N."/>
            <person name="Sisk P."/>
            <person name="Stolte C."/>
            <person name="Sykes S."/>
            <person name="White J."/>
            <person name="Yandava C."/>
            <person name="Haas B."/>
            <person name="Henn M.R."/>
            <person name="Nusbaum C."/>
            <person name="Birren B."/>
        </authorList>
    </citation>
    <scope>NUCLEOTIDE SEQUENCE [LARGE SCALE GENOMIC DNA]</scope>
</reference>
<dbReference type="WBParaSite" id="EN70_382">
    <property type="protein sequence ID" value="EN70_382"/>
    <property type="gene ID" value="EN70_382"/>
</dbReference>
<proteinExistence type="predicted"/>
<dbReference type="Proteomes" id="UP000095285">
    <property type="component" value="Unassembled WGS sequence"/>
</dbReference>
<evidence type="ECO:0000313" key="3">
    <source>
        <dbReference type="WBParaSite" id="EN70_382"/>
    </source>
</evidence>